<dbReference type="AlphaFoldDB" id="A0A068S9S7"/>
<dbReference type="GO" id="GO:0008168">
    <property type="term" value="F:methyltransferase activity"/>
    <property type="evidence" value="ECO:0007669"/>
    <property type="project" value="TreeGrafter"/>
</dbReference>
<dbReference type="PANTHER" id="PTHR43591:SF24">
    <property type="entry name" value="2-METHOXY-6-POLYPRENYL-1,4-BENZOQUINOL METHYLASE, MITOCHONDRIAL"/>
    <property type="match status" value="1"/>
</dbReference>
<dbReference type="InterPro" id="IPR041698">
    <property type="entry name" value="Methyltransf_25"/>
</dbReference>
<dbReference type="CDD" id="cd02440">
    <property type="entry name" value="AdoMet_MTases"/>
    <property type="match status" value="1"/>
</dbReference>
<dbReference type="VEuPathDB" id="FungiDB:LCOR_09595.1"/>
<protein>
    <recommendedName>
        <fullName evidence="2">Methyltransferase domain-containing protein</fullName>
    </recommendedName>
</protein>
<dbReference type="Proteomes" id="UP000027586">
    <property type="component" value="Unassembled WGS sequence"/>
</dbReference>
<proteinExistence type="predicted"/>
<keyword evidence="4" id="KW-1185">Reference proteome</keyword>
<evidence type="ECO:0000313" key="4">
    <source>
        <dbReference type="Proteomes" id="UP000027586"/>
    </source>
</evidence>
<evidence type="ECO:0000259" key="2">
    <source>
        <dbReference type="Pfam" id="PF13649"/>
    </source>
</evidence>
<feature type="compositionally biased region" description="Basic residues" evidence="1">
    <location>
        <begin position="1"/>
        <end position="12"/>
    </location>
</feature>
<dbReference type="STRING" id="1263082.A0A068S9S7"/>
<reference evidence="3" key="1">
    <citation type="submission" date="2013-08" db="EMBL/GenBank/DDBJ databases">
        <title>Gene expansion shapes genome architecture in the human pathogen Lichtheimia corymbifera: an evolutionary genomics analysis in the ancient terrestrial Mucorales (Mucoromycotina).</title>
        <authorList>
            <person name="Schwartze V.U."/>
            <person name="Winter S."/>
            <person name="Shelest E."/>
            <person name="Marcet-Houben M."/>
            <person name="Horn F."/>
            <person name="Wehner S."/>
            <person name="Hoffmann K."/>
            <person name="Riege K."/>
            <person name="Sammeth M."/>
            <person name="Nowrousian M."/>
            <person name="Valiante V."/>
            <person name="Linde J."/>
            <person name="Jacobsen I.D."/>
            <person name="Marz M."/>
            <person name="Brakhage A.A."/>
            <person name="Gabaldon T."/>
            <person name="Bocker S."/>
            <person name="Voigt K."/>
        </authorList>
    </citation>
    <scope>NUCLEOTIDE SEQUENCE [LARGE SCALE GENOMIC DNA]</scope>
    <source>
        <strain evidence="3">FSU 9682</strain>
    </source>
</reference>
<dbReference type="PANTHER" id="PTHR43591">
    <property type="entry name" value="METHYLTRANSFERASE"/>
    <property type="match status" value="1"/>
</dbReference>
<dbReference type="Gene3D" id="3.40.50.150">
    <property type="entry name" value="Vaccinia Virus protein VP39"/>
    <property type="match status" value="1"/>
</dbReference>
<dbReference type="InterPro" id="IPR029063">
    <property type="entry name" value="SAM-dependent_MTases_sf"/>
</dbReference>
<dbReference type="OrthoDB" id="2013972at2759"/>
<dbReference type="SUPFAM" id="SSF53335">
    <property type="entry name" value="S-adenosyl-L-methionine-dependent methyltransferases"/>
    <property type="match status" value="1"/>
</dbReference>
<comment type="caution">
    <text evidence="3">The sequence shown here is derived from an EMBL/GenBank/DDBJ whole genome shotgun (WGS) entry which is preliminary data.</text>
</comment>
<feature type="region of interest" description="Disordered" evidence="1">
    <location>
        <begin position="1"/>
        <end position="54"/>
    </location>
</feature>
<feature type="compositionally biased region" description="Polar residues" evidence="1">
    <location>
        <begin position="31"/>
        <end position="45"/>
    </location>
</feature>
<evidence type="ECO:0000256" key="1">
    <source>
        <dbReference type="SAM" id="MobiDB-lite"/>
    </source>
</evidence>
<sequence>MGVVQSKRRTKNHNLDLSSSPTRPQHASLFTERSASYTGEPTNGKRSTHHSTLPRHAIRSISDDVVLVKRNNTLAVRNNKARRQLQPEGYVGVESTSRFLPEDWEAQDRDISLHFALKRLLDGNLSPIAMDHLRNRVCNVVDLGCANGAWLMDMATQFPDCSFVGIEFSAQSTLVPQMLTLPNVRTETTFGKLDQHLSLESASVDLCHMRAQGLEFDQRDWMHLLSEAYRVLKPGGLLQIVDGHFAMKGTVLIESFFDTVRTLMQEQDREFDIALKYEQLLEQSGFQLLEKKCKTVQYAADESSSEDFTVVSLRALENAQELLSERMGLDDEEYQQRVEMVCAQCVQRGSGLDWYVYVARKPWTR</sequence>
<organism evidence="3 4">
    <name type="scientific">Lichtheimia corymbifera JMRC:FSU:9682</name>
    <dbReference type="NCBI Taxonomy" id="1263082"/>
    <lineage>
        <taxon>Eukaryota</taxon>
        <taxon>Fungi</taxon>
        <taxon>Fungi incertae sedis</taxon>
        <taxon>Mucoromycota</taxon>
        <taxon>Mucoromycotina</taxon>
        <taxon>Mucoromycetes</taxon>
        <taxon>Mucorales</taxon>
        <taxon>Lichtheimiaceae</taxon>
        <taxon>Lichtheimia</taxon>
    </lineage>
</organism>
<name>A0A068S9S7_9FUNG</name>
<dbReference type="Pfam" id="PF13649">
    <property type="entry name" value="Methyltransf_25"/>
    <property type="match status" value="1"/>
</dbReference>
<evidence type="ECO:0000313" key="3">
    <source>
        <dbReference type="EMBL" id="CDH58745.1"/>
    </source>
</evidence>
<gene>
    <name evidence="3" type="ORF">LCOR_09595.1</name>
</gene>
<feature type="compositionally biased region" description="Polar residues" evidence="1">
    <location>
        <begin position="15"/>
        <end position="25"/>
    </location>
</feature>
<accession>A0A068S9S7</accession>
<feature type="domain" description="Methyltransferase" evidence="2">
    <location>
        <begin position="140"/>
        <end position="236"/>
    </location>
</feature>
<dbReference type="EMBL" id="CBTN010000060">
    <property type="protein sequence ID" value="CDH58745.1"/>
    <property type="molecule type" value="Genomic_DNA"/>
</dbReference>